<proteinExistence type="predicted"/>
<dbReference type="PANTHER" id="PTHR46912:SF1">
    <property type="entry name" value="HIGH MOBILITY GROUP B PROTEIN 13"/>
    <property type="match status" value="1"/>
</dbReference>
<evidence type="ECO:0000256" key="2">
    <source>
        <dbReference type="SAM" id="Coils"/>
    </source>
</evidence>
<feature type="region of interest" description="Disordered" evidence="3">
    <location>
        <begin position="243"/>
        <end position="263"/>
    </location>
</feature>
<dbReference type="PROSITE" id="PS50118">
    <property type="entry name" value="HMG_BOX_2"/>
    <property type="match status" value="3"/>
</dbReference>
<dbReference type="InterPro" id="IPR044601">
    <property type="entry name" value="HMGB6/HMGB13"/>
</dbReference>
<feature type="region of interest" description="Disordered" evidence="3">
    <location>
        <begin position="23"/>
        <end position="43"/>
    </location>
</feature>
<sequence length="495" mass="56091">MSFVHAAGNLMVPRISHQTLIDNVPKPTRLPPARHQTGMPPRRTAKASAAVVDENASVDFTQLKKVQQERDVLADQNSSLANQLAALTEKLSQVELKNEGQKKKIDSLKKTKGFEPQIAALPTQVSAQDGKKEDDNKPKRAITAYLYFSNAHREQTREENPAATFGEVQKLLSEKWKVVTPEEQATFEELAAKDALRYKAEMEEYNKVQATLNHEKSALELLQRQQEQELALELLRQYQAHQQEVEQLKPNKKEEDPDKPKRAQTAFLFYSTQRRKELAEKKIPFGELAKQIGEEWTKLSDKKKKPFEALAEKEAARYAEEMVVYTEKKQAEQEVAKQEAAEAQATMLTEALKLADEKNKSDTMLTEAAQLLKQKEKDDLALKKEQRAQKKAIKDAHPKRPGSAYVLWGQEERVNIKKEFPELPSAEVTKMLNERWKAVPEDKRAPYQEKAMNSMAQYHVDMAKFVSENPEISIQQTIADDGANNDTASSGASVS</sequence>
<dbReference type="InterPro" id="IPR009071">
    <property type="entry name" value="HMG_box_dom"/>
</dbReference>
<feature type="DNA-binding region" description="HMG box" evidence="1">
    <location>
        <begin position="260"/>
        <end position="326"/>
    </location>
</feature>
<dbReference type="AlphaFoldDB" id="A0AAE0L2Z3"/>
<name>A0AAE0L2Z3_9CHLO</name>
<evidence type="ECO:0000313" key="5">
    <source>
        <dbReference type="EMBL" id="KAK3269825.1"/>
    </source>
</evidence>
<dbReference type="Pfam" id="PF00505">
    <property type="entry name" value="HMG_box"/>
    <property type="match status" value="3"/>
</dbReference>
<dbReference type="GO" id="GO:0005634">
    <property type="term" value="C:nucleus"/>
    <property type="evidence" value="ECO:0007669"/>
    <property type="project" value="UniProtKB-UniRule"/>
</dbReference>
<dbReference type="SMART" id="SM00398">
    <property type="entry name" value="HMG"/>
    <property type="match status" value="3"/>
</dbReference>
<feature type="domain" description="HMG box" evidence="4">
    <location>
        <begin position="398"/>
        <end position="466"/>
    </location>
</feature>
<dbReference type="GO" id="GO:0003677">
    <property type="term" value="F:DNA binding"/>
    <property type="evidence" value="ECO:0007669"/>
    <property type="project" value="UniProtKB-UniRule"/>
</dbReference>
<feature type="compositionally biased region" description="Basic and acidic residues" evidence="3">
    <location>
        <begin position="243"/>
        <end position="261"/>
    </location>
</feature>
<dbReference type="EMBL" id="LGRX02010717">
    <property type="protein sequence ID" value="KAK3269825.1"/>
    <property type="molecule type" value="Genomic_DNA"/>
</dbReference>
<comment type="caution">
    <text evidence="5">The sequence shown here is derived from an EMBL/GenBank/DDBJ whole genome shotgun (WGS) entry which is preliminary data.</text>
</comment>
<keyword evidence="1" id="KW-0539">Nucleus</keyword>
<evidence type="ECO:0000256" key="3">
    <source>
        <dbReference type="SAM" id="MobiDB-lite"/>
    </source>
</evidence>
<organism evidence="5 6">
    <name type="scientific">Cymbomonas tetramitiformis</name>
    <dbReference type="NCBI Taxonomy" id="36881"/>
    <lineage>
        <taxon>Eukaryota</taxon>
        <taxon>Viridiplantae</taxon>
        <taxon>Chlorophyta</taxon>
        <taxon>Pyramimonadophyceae</taxon>
        <taxon>Pyramimonadales</taxon>
        <taxon>Pyramimonadaceae</taxon>
        <taxon>Cymbomonas</taxon>
    </lineage>
</organism>
<dbReference type="InterPro" id="IPR036910">
    <property type="entry name" value="HMG_box_dom_sf"/>
</dbReference>
<feature type="domain" description="HMG box" evidence="4">
    <location>
        <begin position="260"/>
        <end position="326"/>
    </location>
</feature>
<protein>
    <recommendedName>
        <fullName evidence="4">HMG box domain-containing protein</fullName>
    </recommendedName>
</protein>
<feature type="coiled-coil region" evidence="2">
    <location>
        <begin position="63"/>
        <end position="111"/>
    </location>
</feature>
<feature type="DNA-binding region" description="HMG box" evidence="1">
    <location>
        <begin position="398"/>
        <end position="466"/>
    </location>
</feature>
<keyword evidence="2" id="KW-0175">Coiled coil</keyword>
<accession>A0AAE0L2Z3</accession>
<dbReference type="PANTHER" id="PTHR46912">
    <property type="entry name" value="HIGH MOBILITY GROUP B PROTEIN 13"/>
    <property type="match status" value="1"/>
</dbReference>
<feature type="region of interest" description="Disordered" evidence="3">
    <location>
        <begin position="476"/>
        <end position="495"/>
    </location>
</feature>
<keyword evidence="6" id="KW-1185">Reference proteome</keyword>
<dbReference type="Proteomes" id="UP001190700">
    <property type="component" value="Unassembled WGS sequence"/>
</dbReference>
<gene>
    <name evidence="5" type="ORF">CYMTET_21749</name>
</gene>
<evidence type="ECO:0000259" key="4">
    <source>
        <dbReference type="PROSITE" id="PS50118"/>
    </source>
</evidence>
<keyword evidence="1" id="KW-0238">DNA-binding</keyword>
<dbReference type="Gene3D" id="1.10.30.10">
    <property type="entry name" value="High mobility group box domain"/>
    <property type="match status" value="3"/>
</dbReference>
<evidence type="ECO:0000256" key="1">
    <source>
        <dbReference type="PROSITE-ProRule" id="PRU00267"/>
    </source>
</evidence>
<feature type="DNA-binding region" description="HMG box" evidence="1">
    <location>
        <begin position="138"/>
        <end position="206"/>
    </location>
</feature>
<evidence type="ECO:0000313" key="6">
    <source>
        <dbReference type="Proteomes" id="UP001190700"/>
    </source>
</evidence>
<reference evidence="5 6" key="1">
    <citation type="journal article" date="2015" name="Genome Biol. Evol.">
        <title>Comparative Genomics of a Bacterivorous Green Alga Reveals Evolutionary Causalities and Consequences of Phago-Mixotrophic Mode of Nutrition.</title>
        <authorList>
            <person name="Burns J.A."/>
            <person name="Paasch A."/>
            <person name="Narechania A."/>
            <person name="Kim E."/>
        </authorList>
    </citation>
    <scope>NUCLEOTIDE SEQUENCE [LARGE SCALE GENOMIC DNA]</scope>
    <source>
        <strain evidence="5 6">PLY_AMNH</strain>
    </source>
</reference>
<dbReference type="SUPFAM" id="SSF47095">
    <property type="entry name" value="HMG-box"/>
    <property type="match status" value="3"/>
</dbReference>
<feature type="domain" description="HMG box" evidence="4">
    <location>
        <begin position="138"/>
        <end position="206"/>
    </location>
</feature>